<reference evidence="1" key="1">
    <citation type="submission" date="2014-11" db="EMBL/GenBank/DDBJ databases">
        <authorList>
            <person name="Amaro Gonzalez C."/>
        </authorList>
    </citation>
    <scope>NUCLEOTIDE SEQUENCE</scope>
</reference>
<evidence type="ECO:0000313" key="1">
    <source>
        <dbReference type="EMBL" id="JAH09967.1"/>
    </source>
</evidence>
<dbReference type="EMBL" id="GBXM01098610">
    <property type="protein sequence ID" value="JAH09967.1"/>
    <property type="molecule type" value="Transcribed_RNA"/>
</dbReference>
<name>A0A0E9Q0C6_ANGAN</name>
<organism evidence="1">
    <name type="scientific">Anguilla anguilla</name>
    <name type="common">European freshwater eel</name>
    <name type="synonym">Muraena anguilla</name>
    <dbReference type="NCBI Taxonomy" id="7936"/>
    <lineage>
        <taxon>Eukaryota</taxon>
        <taxon>Metazoa</taxon>
        <taxon>Chordata</taxon>
        <taxon>Craniata</taxon>
        <taxon>Vertebrata</taxon>
        <taxon>Euteleostomi</taxon>
        <taxon>Actinopterygii</taxon>
        <taxon>Neopterygii</taxon>
        <taxon>Teleostei</taxon>
        <taxon>Anguilliformes</taxon>
        <taxon>Anguillidae</taxon>
        <taxon>Anguilla</taxon>
    </lineage>
</organism>
<protein>
    <submittedName>
        <fullName evidence="1">Uncharacterized protein</fullName>
    </submittedName>
</protein>
<proteinExistence type="predicted"/>
<reference evidence="1" key="2">
    <citation type="journal article" date="2015" name="Fish Shellfish Immunol.">
        <title>Early steps in the European eel (Anguilla anguilla)-Vibrio vulnificus interaction in the gills: Role of the RtxA13 toxin.</title>
        <authorList>
            <person name="Callol A."/>
            <person name="Pajuelo D."/>
            <person name="Ebbesson L."/>
            <person name="Teles M."/>
            <person name="MacKenzie S."/>
            <person name="Amaro C."/>
        </authorList>
    </citation>
    <scope>NUCLEOTIDE SEQUENCE</scope>
</reference>
<accession>A0A0E9Q0C6</accession>
<sequence length="12" mass="1375">MLMVSLHTKSLD</sequence>